<gene>
    <name evidence="2" type="ORF">SAMN05660297_00749</name>
</gene>
<dbReference type="Gene3D" id="1.20.58.300">
    <property type="entry name" value="FlgN-like"/>
    <property type="match status" value="1"/>
</dbReference>
<proteinExistence type="predicted"/>
<dbReference type="EMBL" id="FOHU01000002">
    <property type="protein sequence ID" value="SES85984.1"/>
    <property type="molecule type" value="Genomic_DNA"/>
</dbReference>
<evidence type="ECO:0000313" key="3">
    <source>
        <dbReference type="Proteomes" id="UP000199568"/>
    </source>
</evidence>
<dbReference type="AlphaFoldDB" id="A0A1H9ZW24"/>
<dbReference type="InterPro" id="IPR036679">
    <property type="entry name" value="FlgN-like_sf"/>
</dbReference>
<evidence type="ECO:0000313" key="2">
    <source>
        <dbReference type="EMBL" id="SES85984.1"/>
    </source>
</evidence>
<organism evidence="2 3">
    <name type="scientific">Natronincola peptidivorans</name>
    <dbReference type="NCBI Taxonomy" id="426128"/>
    <lineage>
        <taxon>Bacteria</taxon>
        <taxon>Bacillati</taxon>
        <taxon>Bacillota</taxon>
        <taxon>Clostridia</taxon>
        <taxon>Peptostreptococcales</taxon>
        <taxon>Natronincolaceae</taxon>
        <taxon>Natronincola</taxon>
    </lineage>
</organism>
<dbReference type="GO" id="GO:0044780">
    <property type="term" value="P:bacterial-type flagellum assembly"/>
    <property type="evidence" value="ECO:0007669"/>
    <property type="project" value="InterPro"/>
</dbReference>
<dbReference type="SUPFAM" id="SSF140566">
    <property type="entry name" value="FlgN-like"/>
    <property type="match status" value="1"/>
</dbReference>
<evidence type="ECO:0000256" key="1">
    <source>
        <dbReference type="ARBA" id="ARBA00022795"/>
    </source>
</evidence>
<dbReference type="STRING" id="426128.SAMN05660297_00749"/>
<protein>
    <submittedName>
        <fullName evidence="2">FlgN protein</fullName>
    </submittedName>
</protein>
<sequence length="159" mass="18295">MKTEEVTNYLLRLTEAKLVLMKDLLKVTTEQSRILQTDEVEMLDSLIQQKQVIIEKINVLDKEFAEKYEMLKKELGVANLQELEGEAAESFKDLKEKIEKVIEVIEEIHLLDHANTEKIKENIAAAKKNIKTIKTGKKAVSGYNSTYNEGHSIFMDKKK</sequence>
<dbReference type="Pfam" id="PF05130">
    <property type="entry name" value="FlgN"/>
    <property type="match status" value="1"/>
</dbReference>
<keyword evidence="1" id="KW-1005">Bacterial flagellum biogenesis</keyword>
<reference evidence="2 3" key="1">
    <citation type="submission" date="2016-10" db="EMBL/GenBank/DDBJ databases">
        <authorList>
            <person name="de Groot N.N."/>
        </authorList>
    </citation>
    <scope>NUCLEOTIDE SEQUENCE [LARGE SCALE GENOMIC DNA]</scope>
    <source>
        <strain evidence="2 3">DSM 18979</strain>
    </source>
</reference>
<dbReference type="Proteomes" id="UP000199568">
    <property type="component" value="Unassembled WGS sequence"/>
</dbReference>
<accession>A0A1H9ZW24</accession>
<keyword evidence="3" id="KW-1185">Reference proteome</keyword>
<dbReference type="InterPro" id="IPR007809">
    <property type="entry name" value="FlgN-like"/>
</dbReference>
<dbReference type="OrthoDB" id="1954931at2"/>
<dbReference type="RefSeq" id="WP_090439523.1">
    <property type="nucleotide sequence ID" value="NZ_FOHU01000002.1"/>
</dbReference>
<name>A0A1H9ZW24_9FIRM</name>